<dbReference type="PANTHER" id="PTHR45695">
    <property type="entry name" value="LEUCOKININ RECEPTOR-RELATED"/>
    <property type="match status" value="1"/>
</dbReference>
<name>B3S3U2_TRIAD</name>
<dbReference type="GO" id="GO:0007186">
    <property type="term" value="P:G protein-coupled receptor signaling pathway"/>
    <property type="evidence" value="ECO:0000318"/>
    <property type="project" value="GO_Central"/>
</dbReference>
<organism evidence="10 11">
    <name type="scientific">Trichoplax adhaerens</name>
    <name type="common">Trichoplax reptans</name>
    <dbReference type="NCBI Taxonomy" id="10228"/>
    <lineage>
        <taxon>Eukaryota</taxon>
        <taxon>Metazoa</taxon>
        <taxon>Placozoa</taxon>
        <taxon>Uniplacotomia</taxon>
        <taxon>Trichoplacea</taxon>
        <taxon>Trichoplacidae</taxon>
        <taxon>Trichoplax</taxon>
    </lineage>
</organism>
<evidence type="ECO:0000313" key="10">
    <source>
        <dbReference type="EMBL" id="EDV22525.1"/>
    </source>
</evidence>
<evidence type="ECO:0000256" key="4">
    <source>
        <dbReference type="ARBA" id="ARBA00023040"/>
    </source>
</evidence>
<evidence type="ECO:0000256" key="2">
    <source>
        <dbReference type="ARBA" id="ARBA00022692"/>
    </source>
</evidence>
<feature type="transmembrane region" description="Helical" evidence="8">
    <location>
        <begin position="194"/>
        <end position="223"/>
    </location>
</feature>
<keyword evidence="5 8" id="KW-0472">Membrane</keyword>
<evidence type="ECO:0000256" key="3">
    <source>
        <dbReference type="ARBA" id="ARBA00022989"/>
    </source>
</evidence>
<keyword evidence="4" id="KW-0297">G-protein coupled receptor</keyword>
<dbReference type="EMBL" id="DS985249">
    <property type="protein sequence ID" value="EDV22525.1"/>
    <property type="molecule type" value="Genomic_DNA"/>
</dbReference>
<evidence type="ECO:0000256" key="8">
    <source>
        <dbReference type="SAM" id="Phobius"/>
    </source>
</evidence>
<dbReference type="InterPro" id="IPR017452">
    <property type="entry name" value="GPCR_Rhodpsn_7TM"/>
</dbReference>
<keyword evidence="6" id="KW-0675">Receptor</keyword>
<comment type="subcellular location">
    <subcellularLocation>
        <location evidence="1">Membrane</location>
        <topology evidence="1">Multi-pass membrane protein</topology>
    </subcellularLocation>
</comment>
<evidence type="ECO:0000259" key="9">
    <source>
        <dbReference type="PROSITE" id="PS50262"/>
    </source>
</evidence>
<dbReference type="InParanoid" id="B3S3U2"/>
<dbReference type="SUPFAM" id="SSF81321">
    <property type="entry name" value="Family A G protein-coupled receptor-like"/>
    <property type="match status" value="1"/>
</dbReference>
<dbReference type="PROSITE" id="PS50262">
    <property type="entry name" value="G_PROTEIN_RECEP_F1_2"/>
    <property type="match status" value="1"/>
</dbReference>
<dbReference type="eggNOG" id="KOG3656">
    <property type="taxonomic scope" value="Eukaryota"/>
</dbReference>
<feature type="transmembrane region" description="Helical" evidence="8">
    <location>
        <begin position="65"/>
        <end position="84"/>
    </location>
</feature>
<keyword evidence="3 8" id="KW-1133">Transmembrane helix</keyword>
<evidence type="ECO:0000256" key="6">
    <source>
        <dbReference type="ARBA" id="ARBA00023170"/>
    </source>
</evidence>
<dbReference type="GeneID" id="6756101"/>
<sequence>MSNTSNATIAPTINSNELINESIRQINTAKIALISLALILSATGVFIITFTIIKIKRLLNFTNVLVLNLCWSSLLLAITGLVNALSDINAGFQTWQFGDFACRFIKSMFFMVSVVIAYTLVAVSYARFRIICQPFRPPPERHYAYFVIAAVWIVGVACGIPYFLSLHVIQLRGSPFCSFNTVPPALNLDQRKGYLIGLTIVIFAIPFLLQAALNISIATAMSTGKPKIFIDPKDDKIAGVKRQLTLMSIALVIIFFVTWLPYYILILLQTFGHISLLQFQGDVVLYYQNVRIFLLIRDLLSGLIYCSSIFNVGILYIFNPHFKAALKRALYCSTPHRRARVESEVTITERSMSVVSSMMAGKIDMKY</sequence>
<feature type="transmembrane region" description="Helical" evidence="8">
    <location>
        <begin position="292"/>
        <end position="318"/>
    </location>
</feature>
<dbReference type="OMA" id="FRIICQP"/>
<dbReference type="GO" id="GO:0004930">
    <property type="term" value="F:G protein-coupled receptor activity"/>
    <property type="evidence" value="ECO:0000318"/>
    <property type="project" value="GO_Central"/>
</dbReference>
<gene>
    <name evidence="10" type="ORF">TRIADDRAFT_58846</name>
</gene>
<keyword evidence="2 8" id="KW-0812">Transmembrane</keyword>
<dbReference type="HOGENOM" id="CLU_716359_0_0_1"/>
<dbReference type="RefSeq" id="XP_002115069.1">
    <property type="nucleotide sequence ID" value="XM_002115033.1"/>
</dbReference>
<dbReference type="GO" id="GO:0005886">
    <property type="term" value="C:plasma membrane"/>
    <property type="evidence" value="ECO:0000318"/>
    <property type="project" value="GO_Central"/>
</dbReference>
<feature type="transmembrane region" description="Helical" evidence="8">
    <location>
        <begin position="104"/>
        <end position="123"/>
    </location>
</feature>
<evidence type="ECO:0000256" key="1">
    <source>
        <dbReference type="ARBA" id="ARBA00004141"/>
    </source>
</evidence>
<keyword evidence="7" id="KW-0807">Transducer</keyword>
<dbReference type="Gene3D" id="1.20.1070.10">
    <property type="entry name" value="Rhodopsin 7-helix transmembrane proteins"/>
    <property type="match status" value="1"/>
</dbReference>
<dbReference type="AlphaFoldDB" id="B3S3U2"/>
<dbReference type="Pfam" id="PF00001">
    <property type="entry name" value="7tm_1"/>
    <property type="match status" value="1"/>
</dbReference>
<dbReference type="OrthoDB" id="6088892at2759"/>
<dbReference type="PhylomeDB" id="B3S3U2"/>
<accession>B3S3U2</accession>
<proteinExistence type="predicted"/>
<reference evidence="10 11" key="1">
    <citation type="journal article" date="2008" name="Nature">
        <title>The Trichoplax genome and the nature of placozoans.</title>
        <authorList>
            <person name="Srivastava M."/>
            <person name="Begovic E."/>
            <person name="Chapman J."/>
            <person name="Putnam N.H."/>
            <person name="Hellsten U."/>
            <person name="Kawashima T."/>
            <person name="Kuo A."/>
            <person name="Mitros T."/>
            <person name="Salamov A."/>
            <person name="Carpenter M.L."/>
            <person name="Signorovitch A.Y."/>
            <person name="Moreno M.A."/>
            <person name="Kamm K."/>
            <person name="Grimwood J."/>
            <person name="Schmutz J."/>
            <person name="Shapiro H."/>
            <person name="Grigoriev I.V."/>
            <person name="Buss L.W."/>
            <person name="Schierwater B."/>
            <person name="Dellaporta S.L."/>
            <person name="Rokhsar D.S."/>
        </authorList>
    </citation>
    <scope>NUCLEOTIDE SEQUENCE [LARGE SCALE GENOMIC DNA]</scope>
    <source>
        <strain evidence="10 11">Grell-BS-1999</strain>
    </source>
</reference>
<feature type="transmembrane region" description="Helical" evidence="8">
    <location>
        <begin position="31"/>
        <end position="53"/>
    </location>
</feature>
<protein>
    <recommendedName>
        <fullName evidence="9">G-protein coupled receptors family 1 profile domain-containing protein</fullName>
    </recommendedName>
</protein>
<dbReference type="GO" id="GO:0032870">
    <property type="term" value="P:cellular response to hormone stimulus"/>
    <property type="evidence" value="ECO:0000318"/>
    <property type="project" value="GO_Central"/>
</dbReference>
<dbReference type="PRINTS" id="PR00237">
    <property type="entry name" value="GPCRRHODOPSN"/>
</dbReference>
<dbReference type="Proteomes" id="UP000009022">
    <property type="component" value="Unassembled WGS sequence"/>
</dbReference>
<dbReference type="STRING" id="10228.B3S3U2"/>
<feature type="transmembrane region" description="Helical" evidence="8">
    <location>
        <begin position="244"/>
        <end position="272"/>
    </location>
</feature>
<feature type="transmembrane region" description="Helical" evidence="8">
    <location>
        <begin position="143"/>
        <end position="164"/>
    </location>
</feature>
<dbReference type="KEGG" id="tad:TRIADDRAFT_58846"/>
<evidence type="ECO:0000256" key="7">
    <source>
        <dbReference type="ARBA" id="ARBA00023224"/>
    </source>
</evidence>
<dbReference type="PANTHER" id="PTHR45695:SF9">
    <property type="entry name" value="LEUCOKININ RECEPTOR"/>
    <property type="match status" value="1"/>
</dbReference>
<evidence type="ECO:0000256" key="5">
    <source>
        <dbReference type="ARBA" id="ARBA00023136"/>
    </source>
</evidence>
<evidence type="ECO:0000313" key="11">
    <source>
        <dbReference type="Proteomes" id="UP000009022"/>
    </source>
</evidence>
<dbReference type="InterPro" id="IPR000276">
    <property type="entry name" value="GPCR_Rhodpsn"/>
</dbReference>
<keyword evidence="11" id="KW-1185">Reference proteome</keyword>
<dbReference type="CDD" id="cd00637">
    <property type="entry name" value="7tm_classA_rhodopsin-like"/>
    <property type="match status" value="1"/>
</dbReference>
<dbReference type="CTD" id="6756101"/>
<feature type="domain" description="G-protein coupled receptors family 1 profile" evidence="9">
    <location>
        <begin position="44"/>
        <end position="305"/>
    </location>
</feature>